<dbReference type="Proteomes" id="UP001590950">
    <property type="component" value="Unassembled WGS sequence"/>
</dbReference>
<gene>
    <name evidence="2" type="ORF">N7G274_006114</name>
</gene>
<evidence type="ECO:0000313" key="2">
    <source>
        <dbReference type="EMBL" id="KAL2041170.1"/>
    </source>
</evidence>
<dbReference type="EMBL" id="JBEFKJ010000018">
    <property type="protein sequence ID" value="KAL2041170.1"/>
    <property type="molecule type" value="Genomic_DNA"/>
</dbReference>
<accession>A0ABR4A6S1</accession>
<proteinExistence type="predicted"/>
<keyword evidence="3" id="KW-1185">Reference proteome</keyword>
<evidence type="ECO:0000256" key="1">
    <source>
        <dbReference type="SAM" id="MobiDB-lite"/>
    </source>
</evidence>
<feature type="compositionally biased region" description="Polar residues" evidence="1">
    <location>
        <begin position="126"/>
        <end position="135"/>
    </location>
</feature>
<reference evidence="2 3" key="1">
    <citation type="submission" date="2024-09" db="EMBL/GenBank/DDBJ databases">
        <title>Rethinking Asexuality: The Enigmatic Case of Functional Sexual Genes in Lepraria (Stereocaulaceae).</title>
        <authorList>
            <person name="Doellman M."/>
            <person name="Sun Y."/>
            <person name="Barcenas-Pena A."/>
            <person name="Lumbsch H.T."/>
            <person name="Grewe F."/>
        </authorList>
    </citation>
    <scope>NUCLEOTIDE SEQUENCE [LARGE SCALE GENOMIC DNA]</scope>
    <source>
        <strain evidence="2 3">Mercado 3170</strain>
    </source>
</reference>
<name>A0ABR4A6S1_9LECA</name>
<sequence length="585" mass="64228">MPPMVLALGELEHIYDKKNLKLRTNGSISFLSSQAHDLPLIEDPQHLEALVSSGTWVAGGNRLQICFRIFFDDIVVSGSHASDTTEHLGIALSNLEVWSQLSLEASLSLPGTDEDRSGSPSDIVLSLNSQPSSDANVKPPKGIRTAHLEAINLTLSFSTCRRSRVYPKAQQQKIKSEDVDNIQGGEADLTCNDIGEPSGLRSPAQGIIVATNGPRSSHDNGTHHRYATHEVDFGDTLKMVNASLHTMLFGRMPGSRGKSGGVVVSSDEGLPKLVTLSPALFNPGYAQAILHRDAFHSTIAYTMTSIHHRTKSTTLRRRLDRLLDLAPDEYLEEDRIPSPSSGLSSLNLTDAIKARLWLVTKSKMLDPLAGQKLKPLDTLRRTSKEGITSNSMLEDALTGDGSDKPFFDAQHGDPSIDNQHIFIGGHLGYSGYLFEELDVLEADKSHDLLEEYPAFDEDNLTLFDGLDDELLFESQGILTEEDIGKVCIMDTQYPDNDLLRDEKCLASQYPPKNYLLSSGDKEPRFHDPIEDLLLQSQHELMDKGLLDWGSALISSDVLETGDLEDDMLMDGETLTEGNIADGDLL</sequence>
<protein>
    <submittedName>
        <fullName evidence="2">Uncharacterized protein</fullName>
    </submittedName>
</protein>
<organism evidence="2 3">
    <name type="scientific">Stereocaulon virgatum</name>
    <dbReference type="NCBI Taxonomy" id="373712"/>
    <lineage>
        <taxon>Eukaryota</taxon>
        <taxon>Fungi</taxon>
        <taxon>Dikarya</taxon>
        <taxon>Ascomycota</taxon>
        <taxon>Pezizomycotina</taxon>
        <taxon>Lecanoromycetes</taxon>
        <taxon>OSLEUM clade</taxon>
        <taxon>Lecanoromycetidae</taxon>
        <taxon>Lecanorales</taxon>
        <taxon>Lecanorineae</taxon>
        <taxon>Stereocaulaceae</taxon>
        <taxon>Stereocaulon</taxon>
    </lineage>
</organism>
<feature type="region of interest" description="Disordered" evidence="1">
    <location>
        <begin position="109"/>
        <end position="140"/>
    </location>
</feature>
<evidence type="ECO:0000313" key="3">
    <source>
        <dbReference type="Proteomes" id="UP001590950"/>
    </source>
</evidence>
<comment type="caution">
    <text evidence="2">The sequence shown here is derived from an EMBL/GenBank/DDBJ whole genome shotgun (WGS) entry which is preliminary data.</text>
</comment>